<feature type="domain" description="SMEK" evidence="1">
    <location>
        <begin position="10"/>
        <end position="145"/>
    </location>
</feature>
<proteinExistence type="predicted"/>
<evidence type="ECO:0000313" key="3">
    <source>
        <dbReference type="Proteomes" id="UP000297445"/>
    </source>
</evidence>
<dbReference type="InterPro" id="IPR047740">
    <property type="entry name" value="SMEK_dom"/>
</dbReference>
<comment type="caution">
    <text evidence="2">The sequence shown here is derived from an EMBL/GenBank/DDBJ whole genome shotgun (WGS) entry which is preliminary data.</text>
</comment>
<dbReference type="NCBIfam" id="NF033859">
    <property type="entry name" value="SMEK_N"/>
    <property type="match status" value="1"/>
</dbReference>
<evidence type="ECO:0000313" key="2">
    <source>
        <dbReference type="EMBL" id="TEU27006.1"/>
    </source>
</evidence>
<evidence type="ECO:0000259" key="1">
    <source>
        <dbReference type="Pfam" id="PF21941"/>
    </source>
</evidence>
<protein>
    <recommendedName>
        <fullName evidence="1">SMEK domain-containing protein</fullName>
    </recommendedName>
</protein>
<organism evidence="2 3">
    <name type="scientific">Acinetobacter seifertii</name>
    <dbReference type="NCBI Taxonomy" id="1530123"/>
    <lineage>
        <taxon>Bacteria</taxon>
        <taxon>Pseudomonadati</taxon>
        <taxon>Pseudomonadota</taxon>
        <taxon>Gammaproteobacteria</taxon>
        <taxon>Moraxellales</taxon>
        <taxon>Moraxellaceae</taxon>
        <taxon>Acinetobacter</taxon>
        <taxon>Acinetobacter calcoaceticus/baumannii complex</taxon>
    </lineage>
</organism>
<dbReference type="Pfam" id="PF21941">
    <property type="entry name" value="SMEK_N"/>
    <property type="match status" value="1"/>
</dbReference>
<dbReference type="EMBL" id="SNSA01000005">
    <property type="protein sequence ID" value="TEU27006.1"/>
    <property type="molecule type" value="Genomic_DNA"/>
</dbReference>
<dbReference type="AlphaFoldDB" id="A0A5E9PDY5"/>
<dbReference type="Proteomes" id="UP000297445">
    <property type="component" value="Unassembled WGS sequence"/>
</dbReference>
<name>A0A5E9PDY5_9GAMM</name>
<sequence length="339" mass="40095">MITRGYFIGQIIDELTAISHQVKARAGLQLYDINRYLEDFFKDILNIILDLKLINLNDERSNNPGLDLGDKERGIAFQVTSTKTREKVNNTLEKAASQKDLFPTIYILILQEKQNQYTLKEELTKPFNFNEKEHIWDIDNILKEVMSLPIERLQNLYDLVSKEVARVKIELEIPDENGNYQTNINSYIEQIPREQFKGITNYYGFLNKESQYEKTLKEVDEDFKKFIKTLKKLPRITRQFYTFILERGEWDETNRFINFDYLNRICNFPDKEGELRLLQGAGLCYLQEPHSREDCATIQIEMVPDAKSIEFTWEFLDYIKEKNISLDKVIVSLDFSDFN</sequence>
<dbReference type="RefSeq" id="WP_134262813.1">
    <property type="nucleotide sequence ID" value="NZ_JADWOK010000034.1"/>
</dbReference>
<accession>A0A5E9PDY5</accession>
<gene>
    <name evidence="2" type="ORF">E2R16_11045</name>
</gene>
<reference evidence="2 3" key="1">
    <citation type="submission" date="2019-03" db="EMBL/GenBank/DDBJ databases">
        <title>Draft genome sequence of an environmental Acinetobacter seifertii from Brazil.</title>
        <authorList>
            <person name="Furlan J.P.R."/>
            <person name="Stehling E.G."/>
        </authorList>
    </citation>
    <scope>NUCLEOTIDE SEQUENCE [LARGE SCALE GENOMIC DNA]</scope>
    <source>
        <strain evidence="2 3">SAb133</strain>
    </source>
</reference>